<dbReference type="Proteomes" id="UP001595476">
    <property type="component" value="Unassembled WGS sequence"/>
</dbReference>
<dbReference type="PANTHER" id="PTHR13847">
    <property type="entry name" value="SARCOSINE DEHYDROGENASE-RELATED"/>
    <property type="match status" value="1"/>
</dbReference>
<evidence type="ECO:0000259" key="2">
    <source>
        <dbReference type="Pfam" id="PF01266"/>
    </source>
</evidence>
<dbReference type="EC" id="1.-.-.-" evidence="3"/>
<protein>
    <submittedName>
        <fullName evidence="3">NAD(P)/FAD-dependent oxidoreductase</fullName>
        <ecNumber evidence="3">1.-.-.-</ecNumber>
    </submittedName>
</protein>
<dbReference type="InterPro" id="IPR036188">
    <property type="entry name" value="FAD/NAD-bd_sf"/>
</dbReference>
<dbReference type="Gene3D" id="3.30.9.10">
    <property type="entry name" value="D-Amino Acid Oxidase, subunit A, domain 2"/>
    <property type="match status" value="1"/>
</dbReference>
<comment type="caution">
    <text evidence="3">The sequence shown here is derived from an EMBL/GenBank/DDBJ whole genome shotgun (WGS) entry which is preliminary data.</text>
</comment>
<evidence type="ECO:0000313" key="3">
    <source>
        <dbReference type="EMBL" id="MFC3149773.1"/>
    </source>
</evidence>
<dbReference type="GO" id="GO:0016491">
    <property type="term" value="F:oxidoreductase activity"/>
    <property type="evidence" value="ECO:0007669"/>
    <property type="project" value="UniProtKB-KW"/>
</dbReference>
<sequence>MLNPKTHSTEHPDSYYFASAKYPNRYPQLTEHIKTDVCVIGGGFSGVNTALELAERGYKVALIEAYRIGWGASGRNGGQLIRGIGHGLDQFKNSIGQEGIDAINQMGFEAVEIAKARVKKYDIQCDLKMGYCDLANKPAHLKDFKEDKAWLDEINYPYETRLLSKDEMHEVVGSDNYIGGLIDMGSGHVHPLNLVTGEADAALKLGVQIFEQSPVTEVIKGFPNVVKTESGQITADLLVICGNAYVAGLDNTLEGQVLPAGSYVLATEPLSEEMWRKVLPQDMAVCDQRVDLDYYRLSADKRLLFGGLCTYSGRDPKSIQSKLGPHITKVFPYLEGIKIDYEWGGMIGIGANRLPQIGRLAPNVYYAQAYSGHGVNATHMAAKLIAESIHQESNRIEVFEKVKHMRFPGGRRFRSPMLAMGMLYHRMMDLF</sequence>
<proteinExistence type="predicted"/>
<organism evidence="3 4">
    <name type="scientific">Litoribrevibacter euphylliae</name>
    <dbReference type="NCBI Taxonomy" id="1834034"/>
    <lineage>
        <taxon>Bacteria</taxon>
        <taxon>Pseudomonadati</taxon>
        <taxon>Pseudomonadota</taxon>
        <taxon>Gammaproteobacteria</taxon>
        <taxon>Oceanospirillales</taxon>
        <taxon>Oceanospirillaceae</taxon>
        <taxon>Litoribrevibacter</taxon>
    </lineage>
</organism>
<keyword evidence="4" id="KW-1185">Reference proteome</keyword>
<dbReference type="Gene3D" id="3.50.50.60">
    <property type="entry name" value="FAD/NAD(P)-binding domain"/>
    <property type="match status" value="1"/>
</dbReference>
<gene>
    <name evidence="3" type="ORF">ACFOEK_01895</name>
</gene>
<dbReference type="Pfam" id="PF01266">
    <property type="entry name" value="DAO"/>
    <property type="match status" value="1"/>
</dbReference>
<reference evidence="4" key="1">
    <citation type="journal article" date="2019" name="Int. J. Syst. Evol. Microbiol.">
        <title>The Global Catalogue of Microorganisms (GCM) 10K type strain sequencing project: providing services to taxonomists for standard genome sequencing and annotation.</title>
        <authorList>
            <consortium name="The Broad Institute Genomics Platform"/>
            <consortium name="The Broad Institute Genome Sequencing Center for Infectious Disease"/>
            <person name="Wu L."/>
            <person name="Ma J."/>
        </authorList>
    </citation>
    <scope>NUCLEOTIDE SEQUENCE [LARGE SCALE GENOMIC DNA]</scope>
    <source>
        <strain evidence="4">KCTC 52438</strain>
    </source>
</reference>
<name>A0ABV7HAP1_9GAMM</name>
<dbReference type="SUPFAM" id="SSF51905">
    <property type="entry name" value="FAD/NAD(P)-binding domain"/>
    <property type="match status" value="1"/>
</dbReference>
<dbReference type="InterPro" id="IPR006076">
    <property type="entry name" value="FAD-dep_OxRdtase"/>
</dbReference>
<evidence type="ECO:0000313" key="4">
    <source>
        <dbReference type="Proteomes" id="UP001595476"/>
    </source>
</evidence>
<dbReference type="RefSeq" id="WP_386715342.1">
    <property type="nucleotide sequence ID" value="NZ_JBHRSZ010000002.1"/>
</dbReference>
<feature type="domain" description="FAD dependent oxidoreductase" evidence="2">
    <location>
        <begin position="36"/>
        <end position="387"/>
    </location>
</feature>
<dbReference type="PANTHER" id="PTHR13847:SF281">
    <property type="entry name" value="FAD DEPENDENT OXIDOREDUCTASE DOMAIN-CONTAINING PROTEIN"/>
    <property type="match status" value="1"/>
</dbReference>
<keyword evidence="1 3" id="KW-0560">Oxidoreductase</keyword>
<dbReference type="EMBL" id="JBHRSZ010000002">
    <property type="protein sequence ID" value="MFC3149773.1"/>
    <property type="molecule type" value="Genomic_DNA"/>
</dbReference>
<evidence type="ECO:0000256" key="1">
    <source>
        <dbReference type="ARBA" id="ARBA00023002"/>
    </source>
</evidence>
<accession>A0ABV7HAP1</accession>